<dbReference type="EMBL" id="LR796333">
    <property type="protein sequence ID" value="CAB4137233.1"/>
    <property type="molecule type" value="Genomic_DNA"/>
</dbReference>
<reference evidence="1" key="1">
    <citation type="submission" date="2020-04" db="EMBL/GenBank/DDBJ databases">
        <authorList>
            <person name="Chiriac C."/>
            <person name="Salcher M."/>
            <person name="Ghai R."/>
            <person name="Kavagutti S V."/>
        </authorList>
    </citation>
    <scope>NUCLEOTIDE SEQUENCE</scope>
</reference>
<sequence>MARVDTSIVITEPEIQKEASSREDYLKLGKLPFIEKMLIAYAARFIFAAQNNLKKANKVDTGTLEKDLAQGDIVRQGSNYAIDIGYPETSAGAKYYDFVNKGVKGFKSGTPNSPYRFRSAYPSMNGPMVTAIQKWVKRNARSQRNEDQKYNLSSLQTKRKSVAQLNTGRTTAYLIARKIKQRGLPKTGFFDNAINEVFNQQFYDKMGKAIGADLVVYIKQASSLINNENK</sequence>
<gene>
    <name evidence="1" type="ORF">UFOVP321_14</name>
</gene>
<name>A0A6J5LVV8_9CAUD</name>
<evidence type="ECO:0000313" key="1">
    <source>
        <dbReference type="EMBL" id="CAB4137233.1"/>
    </source>
</evidence>
<organism evidence="1">
    <name type="scientific">uncultured Caudovirales phage</name>
    <dbReference type="NCBI Taxonomy" id="2100421"/>
    <lineage>
        <taxon>Viruses</taxon>
        <taxon>Duplodnaviria</taxon>
        <taxon>Heunggongvirae</taxon>
        <taxon>Uroviricota</taxon>
        <taxon>Caudoviricetes</taxon>
        <taxon>Peduoviridae</taxon>
        <taxon>Maltschvirus</taxon>
        <taxon>Maltschvirus maltsch</taxon>
    </lineage>
</organism>
<accession>A0A6J5LVV8</accession>
<proteinExistence type="predicted"/>
<protein>
    <submittedName>
        <fullName evidence="1">Uncharacterized protein</fullName>
    </submittedName>
</protein>